<comment type="caution">
    <text evidence="1">The sequence shown here is derived from an EMBL/GenBank/DDBJ whole genome shotgun (WGS) entry which is preliminary data.</text>
</comment>
<reference evidence="1 2" key="1">
    <citation type="submission" date="2008-12" db="EMBL/GenBank/DDBJ databases">
        <authorList>
            <person name="Fulton L."/>
            <person name="Clifton S."/>
            <person name="Fulton B."/>
            <person name="Xu J."/>
            <person name="Minx P."/>
            <person name="Pepin K.H."/>
            <person name="Johnson M."/>
            <person name="Bhonagiri V."/>
            <person name="Nash W.E."/>
            <person name="Mardis E.R."/>
            <person name="Wilson R.K."/>
        </authorList>
    </citation>
    <scope>NUCLEOTIDE SEQUENCE [LARGE SCALE GENOMIC DNA]</scope>
    <source>
        <strain evidence="1 2">DSM 12042</strain>
    </source>
</reference>
<name>B9YEC0_9FIRM</name>
<accession>B9YEC0</accession>
<dbReference type="HOGENOM" id="CLU_3252586_0_0_9"/>
<protein>
    <submittedName>
        <fullName evidence="1">Uncharacterized protein</fullName>
    </submittedName>
</protein>
<organism evidence="1 2">
    <name type="scientific">Holdemania filiformis DSM 12042</name>
    <dbReference type="NCBI Taxonomy" id="545696"/>
    <lineage>
        <taxon>Bacteria</taxon>
        <taxon>Bacillati</taxon>
        <taxon>Bacillota</taxon>
        <taxon>Erysipelotrichia</taxon>
        <taxon>Erysipelotrichales</taxon>
        <taxon>Erysipelotrichaceae</taxon>
        <taxon>Holdemania</taxon>
    </lineage>
</organism>
<evidence type="ECO:0000313" key="2">
    <source>
        <dbReference type="Proteomes" id="UP000005950"/>
    </source>
</evidence>
<proteinExistence type="predicted"/>
<reference evidence="1 2" key="2">
    <citation type="submission" date="2009-02" db="EMBL/GenBank/DDBJ databases">
        <title>Draft genome sequence of Holdemania filiformis DSM 12042.</title>
        <authorList>
            <person name="Sudarsanam P."/>
            <person name="Ley R."/>
            <person name="Guruge J."/>
            <person name="Turnbaugh P.J."/>
            <person name="Mahowald M."/>
            <person name="Liep D."/>
            <person name="Gordon J."/>
        </authorList>
    </citation>
    <scope>NUCLEOTIDE SEQUENCE [LARGE SCALE GENOMIC DNA]</scope>
    <source>
        <strain evidence="1 2">DSM 12042</strain>
    </source>
</reference>
<dbReference type="Proteomes" id="UP000005950">
    <property type="component" value="Unassembled WGS sequence"/>
</dbReference>
<gene>
    <name evidence="1" type="ORF">HOLDEFILI_04194</name>
</gene>
<evidence type="ECO:0000313" key="1">
    <source>
        <dbReference type="EMBL" id="EEF65685.1"/>
    </source>
</evidence>
<dbReference type="EMBL" id="ACCF01000263">
    <property type="protein sequence ID" value="EEF65685.1"/>
    <property type="molecule type" value="Genomic_DNA"/>
</dbReference>
<sequence length="42" mass="4842">MASVIFYINRTSKHLLSYPGLETKKRSRAAASEKKGKDVFRR</sequence>
<dbReference type="AlphaFoldDB" id="B9YEC0"/>